<sequence>MLRAVAALAVVVHHSFEMSKGAQGPHVVPHWLTLCGAAGVDIFFVISGFIMTYVSFSAGRRPERPVRFLARRVMRIYPLYWICSTLVLLIVGAGFLRNQDFDFMTAINSYTLLPGPKLLLMAWTLSYEMYFYIIFAACLLLANLYTSLLTAISVIVAGIVLGVALPPSTFSEFIGNPIVLEFCYGMVLALFALRARLRVPTAFSIPGFALLAVAPTFVPDPTADGLTRAVVWGLPATLIVAAFLPIGPPRSALSRTAVSWGDASYSLYLTHAFVMIAYGWLIKWTFIGQLPQVAVIPAVVAASLAVGVASHVILERPLLKLGRRLTGRQSEMGRYASPATGEGGAEMRAPYGQQAWMRSTFR</sequence>
<dbReference type="InterPro" id="IPR050879">
    <property type="entry name" value="Acyltransferase_3"/>
</dbReference>
<proteinExistence type="predicted"/>
<evidence type="ECO:0000313" key="4">
    <source>
        <dbReference type="Proteomes" id="UP000637002"/>
    </source>
</evidence>
<dbReference type="EMBL" id="BMGG01000005">
    <property type="protein sequence ID" value="GGC68226.1"/>
    <property type="molecule type" value="Genomic_DNA"/>
</dbReference>
<keyword evidence="4" id="KW-1185">Reference proteome</keyword>
<dbReference type="GO" id="GO:0000271">
    <property type="term" value="P:polysaccharide biosynthetic process"/>
    <property type="evidence" value="ECO:0007669"/>
    <property type="project" value="TreeGrafter"/>
</dbReference>
<name>A0A916XG72_9HYPH</name>
<comment type="caution">
    <text evidence="3">The sequence shown here is derived from an EMBL/GenBank/DDBJ whole genome shotgun (WGS) entry which is preliminary data.</text>
</comment>
<evidence type="ECO:0000259" key="2">
    <source>
        <dbReference type="Pfam" id="PF01757"/>
    </source>
</evidence>
<dbReference type="GO" id="GO:0016747">
    <property type="term" value="F:acyltransferase activity, transferring groups other than amino-acyl groups"/>
    <property type="evidence" value="ECO:0007669"/>
    <property type="project" value="InterPro"/>
</dbReference>
<organism evidence="3 4">
    <name type="scientific">Chelatococcus reniformis</name>
    <dbReference type="NCBI Taxonomy" id="1494448"/>
    <lineage>
        <taxon>Bacteria</taxon>
        <taxon>Pseudomonadati</taxon>
        <taxon>Pseudomonadota</taxon>
        <taxon>Alphaproteobacteria</taxon>
        <taxon>Hyphomicrobiales</taxon>
        <taxon>Chelatococcaceae</taxon>
        <taxon>Chelatococcus</taxon>
    </lineage>
</organism>
<keyword evidence="1" id="KW-1133">Transmembrane helix</keyword>
<protein>
    <submittedName>
        <fullName evidence="3">Acyltransferase</fullName>
    </submittedName>
</protein>
<keyword evidence="3" id="KW-0012">Acyltransferase</keyword>
<evidence type="ECO:0000256" key="1">
    <source>
        <dbReference type="SAM" id="Phobius"/>
    </source>
</evidence>
<dbReference type="InterPro" id="IPR002656">
    <property type="entry name" value="Acyl_transf_3_dom"/>
</dbReference>
<feature type="transmembrane region" description="Helical" evidence="1">
    <location>
        <begin position="199"/>
        <end position="217"/>
    </location>
</feature>
<feature type="transmembrane region" description="Helical" evidence="1">
    <location>
        <begin position="148"/>
        <end position="167"/>
    </location>
</feature>
<dbReference type="PANTHER" id="PTHR23028:SF131">
    <property type="entry name" value="BLR2367 PROTEIN"/>
    <property type="match status" value="1"/>
</dbReference>
<feature type="domain" description="Acyltransferase 3" evidence="2">
    <location>
        <begin position="2"/>
        <end position="309"/>
    </location>
</feature>
<evidence type="ECO:0000313" key="3">
    <source>
        <dbReference type="EMBL" id="GGC68226.1"/>
    </source>
</evidence>
<feature type="transmembrane region" description="Helical" evidence="1">
    <location>
        <begin position="293"/>
        <end position="314"/>
    </location>
</feature>
<feature type="transmembrane region" description="Helical" evidence="1">
    <location>
        <begin position="77"/>
        <end position="98"/>
    </location>
</feature>
<dbReference type="PANTHER" id="PTHR23028">
    <property type="entry name" value="ACETYLTRANSFERASE"/>
    <property type="match status" value="1"/>
</dbReference>
<feature type="transmembrane region" description="Helical" evidence="1">
    <location>
        <begin position="31"/>
        <end position="56"/>
    </location>
</feature>
<keyword evidence="1" id="KW-0472">Membrane</keyword>
<accession>A0A916XG72</accession>
<dbReference type="Proteomes" id="UP000637002">
    <property type="component" value="Unassembled WGS sequence"/>
</dbReference>
<dbReference type="Pfam" id="PF01757">
    <property type="entry name" value="Acyl_transf_3"/>
    <property type="match status" value="1"/>
</dbReference>
<dbReference type="AlphaFoldDB" id="A0A916XG72"/>
<reference evidence="3" key="2">
    <citation type="submission" date="2020-09" db="EMBL/GenBank/DDBJ databases">
        <authorList>
            <person name="Sun Q."/>
            <person name="Zhou Y."/>
        </authorList>
    </citation>
    <scope>NUCLEOTIDE SEQUENCE</scope>
    <source>
        <strain evidence="3">CGMCC 1.12919</strain>
    </source>
</reference>
<feature type="transmembrane region" description="Helical" evidence="1">
    <location>
        <begin position="173"/>
        <end position="192"/>
    </location>
</feature>
<keyword evidence="3" id="KW-0808">Transferase</keyword>
<dbReference type="GO" id="GO:0016020">
    <property type="term" value="C:membrane"/>
    <property type="evidence" value="ECO:0007669"/>
    <property type="project" value="TreeGrafter"/>
</dbReference>
<feature type="transmembrane region" description="Helical" evidence="1">
    <location>
        <begin position="118"/>
        <end position="141"/>
    </location>
</feature>
<reference evidence="3" key="1">
    <citation type="journal article" date="2014" name="Int. J. Syst. Evol. Microbiol.">
        <title>Complete genome sequence of Corynebacterium casei LMG S-19264T (=DSM 44701T), isolated from a smear-ripened cheese.</title>
        <authorList>
            <consortium name="US DOE Joint Genome Institute (JGI-PGF)"/>
            <person name="Walter F."/>
            <person name="Albersmeier A."/>
            <person name="Kalinowski J."/>
            <person name="Ruckert C."/>
        </authorList>
    </citation>
    <scope>NUCLEOTIDE SEQUENCE</scope>
    <source>
        <strain evidence="3">CGMCC 1.12919</strain>
    </source>
</reference>
<keyword evidence="1" id="KW-0812">Transmembrane</keyword>
<feature type="transmembrane region" description="Helical" evidence="1">
    <location>
        <begin position="229"/>
        <end position="246"/>
    </location>
</feature>
<feature type="transmembrane region" description="Helical" evidence="1">
    <location>
        <begin position="267"/>
        <end position="287"/>
    </location>
</feature>
<gene>
    <name evidence="3" type="ORF">GCM10010994_28500</name>
</gene>